<reference evidence="5" key="1">
    <citation type="submission" date="2016-05" db="EMBL/GenBank/DDBJ databases">
        <authorList>
            <person name="Baek K."/>
            <person name="Yang S.-J."/>
        </authorList>
    </citation>
    <scope>NUCLEOTIDE SEQUENCE [LARGE SCALE GENOMIC DNA]</scope>
    <source>
        <strain evidence="5">ST58-10</strain>
    </source>
</reference>
<evidence type="ECO:0000256" key="1">
    <source>
        <dbReference type="ARBA" id="ARBA00007896"/>
    </source>
</evidence>
<sequence length="273" mass="29322">MSRLQRSLSDYKERLLGESSALRQAIRRGEHSAMTSGLAPGLVQGNLVILPADWAGDFLTYCQNNPVSCPLIAVSEVGNPALPGLGLDIDIRHDVPEYNIFRDGELVETPTDIASLWQDDMVAFVLGCSFSFEDALQQAGLSVRNIDMDLNVSMYRSNIPTVPGGRFHGDMVVSMRPFIASDAIRAVQVTTRLPKAHGAPVHLGDPSLIGIADLAAPDFGDAVELRGDELPVFWACGVTPQVAVGNAKPPICITHVPGKMLITDLLNAELAIL</sequence>
<dbReference type="HAMAP" id="MF_01830">
    <property type="entry name" value="Hydro_lyase"/>
    <property type="match status" value="1"/>
</dbReference>
<accession>A0A1A9EVA4</accession>
<organism evidence="4 5">
    <name type="scientific">Marinobacterium aestuarii</name>
    <dbReference type="NCBI Taxonomy" id="1821621"/>
    <lineage>
        <taxon>Bacteria</taxon>
        <taxon>Pseudomonadati</taxon>
        <taxon>Pseudomonadota</taxon>
        <taxon>Gammaproteobacteria</taxon>
        <taxon>Oceanospirillales</taxon>
        <taxon>Oceanospirillaceae</taxon>
        <taxon>Marinobacterium</taxon>
    </lineage>
</organism>
<dbReference type="RefSeq" id="WP_067378769.1">
    <property type="nucleotide sequence ID" value="NZ_CP015839.1"/>
</dbReference>
<reference evidence="4 5" key="2">
    <citation type="journal article" date="2018" name="Int. J. Syst. Evol. Microbiol.">
        <title>Marinobacterium aestuarii sp. nov., a benzene-degrading marine bacterium isolated from estuary sediment.</title>
        <authorList>
            <person name="Bae S.S."/>
            <person name="Jung J."/>
            <person name="Chung D."/>
            <person name="Baek K."/>
        </authorList>
    </citation>
    <scope>NUCLEOTIDE SEQUENCE [LARGE SCALE GENOMIC DNA]</scope>
    <source>
        <strain evidence="4 5">ST58-10</strain>
    </source>
</reference>
<keyword evidence="2 3" id="KW-0456">Lyase</keyword>
<dbReference type="InterPro" id="IPR016938">
    <property type="entry name" value="UPF0317"/>
</dbReference>
<name>A0A1A9EVA4_9GAMM</name>
<proteinExistence type="inferred from homology"/>
<evidence type="ECO:0000256" key="3">
    <source>
        <dbReference type="HAMAP-Rule" id="MF_01830"/>
    </source>
</evidence>
<dbReference type="Pfam" id="PF07286">
    <property type="entry name" value="D-Glu_cyclase"/>
    <property type="match status" value="1"/>
</dbReference>
<dbReference type="AlphaFoldDB" id="A0A1A9EVA4"/>
<dbReference type="GO" id="GO:0016829">
    <property type="term" value="F:lyase activity"/>
    <property type="evidence" value="ECO:0007669"/>
    <property type="project" value="UniProtKB-KW"/>
</dbReference>
<dbReference type="PANTHER" id="PTHR32022:SF10">
    <property type="entry name" value="D-GLUTAMATE CYCLASE, MITOCHONDRIAL"/>
    <property type="match status" value="1"/>
</dbReference>
<dbReference type="KEGG" id="mars:A8C75_04585"/>
<evidence type="ECO:0000313" key="4">
    <source>
        <dbReference type="EMBL" id="ANG61826.1"/>
    </source>
</evidence>
<dbReference type="FunFam" id="3.30.2040.10:FF:000001">
    <property type="entry name" value="D-glutamate cyclase, mitochondrial"/>
    <property type="match status" value="1"/>
</dbReference>
<dbReference type="Proteomes" id="UP000078070">
    <property type="component" value="Chromosome"/>
</dbReference>
<dbReference type="PANTHER" id="PTHR32022">
    <property type="entry name" value="D-GLUTAMATE CYCLASE, MITOCHONDRIAL"/>
    <property type="match status" value="1"/>
</dbReference>
<dbReference type="PIRSF" id="PIRSF029755">
    <property type="entry name" value="UCP029755"/>
    <property type="match status" value="1"/>
</dbReference>
<protein>
    <recommendedName>
        <fullName evidence="3">Putative hydro-lyase A8C75_04585</fullName>
        <ecNumber evidence="3">4.2.1.-</ecNumber>
    </recommendedName>
</protein>
<evidence type="ECO:0000256" key="2">
    <source>
        <dbReference type="ARBA" id="ARBA00023239"/>
    </source>
</evidence>
<dbReference type="STRING" id="1821621.A8C75_04585"/>
<gene>
    <name evidence="4" type="ORF">A8C75_04585</name>
</gene>
<dbReference type="Gene3D" id="3.30.2040.10">
    <property type="entry name" value="PSTPO5379-like domain"/>
    <property type="match status" value="1"/>
</dbReference>
<dbReference type="SUPFAM" id="SSF160920">
    <property type="entry name" value="PSTPO5379-like"/>
    <property type="match status" value="1"/>
</dbReference>
<keyword evidence="5" id="KW-1185">Reference proteome</keyword>
<dbReference type="Gene3D" id="3.40.1640.10">
    <property type="entry name" value="PSTPO5379-like"/>
    <property type="match status" value="1"/>
</dbReference>
<dbReference type="InterPro" id="IPR038021">
    <property type="entry name" value="Putative_hydro-lyase"/>
</dbReference>
<dbReference type="InterPro" id="IPR009906">
    <property type="entry name" value="D-Glu_cyclase"/>
</dbReference>
<dbReference type="EC" id="4.2.1.-" evidence="3"/>
<dbReference type="OrthoDB" id="149585at2"/>
<evidence type="ECO:0000313" key="5">
    <source>
        <dbReference type="Proteomes" id="UP000078070"/>
    </source>
</evidence>
<dbReference type="NCBIfam" id="NF003969">
    <property type="entry name" value="PRK05463.1"/>
    <property type="match status" value="1"/>
</dbReference>
<comment type="similarity">
    <text evidence="1 3">Belongs to the D-glutamate cyclase family.</text>
</comment>
<dbReference type="EMBL" id="CP015839">
    <property type="protein sequence ID" value="ANG61826.1"/>
    <property type="molecule type" value="Genomic_DNA"/>
</dbReference>